<protein>
    <recommendedName>
        <fullName evidence="3">Lipoprotein</fullName>
    </recommendedName>
</protein>
<keyword evidence="2" id="KW-1185">Reference proteome</keyword>
<name>A0A1M6AH64_9FLAO</name>
<gene>
    <name evidence="1" type="ORF">SAMN05216261_0413</name>
</gene>
<organism evidence="1 2">
    <name type="scientific">Algibacter luteus</name>
    <dbReference type="NCBI Taxonomy" id="1178825"/>
    <lineage>
        <taxon>Bacteria</taxon>
        <taxon>Pseudomonadati</taxon>
        <taxon>Bacteroidota</taxon>
        <taxon>Flavobacteriia</taxon>
        <taxon>Flavobacteriales</taxon>
        <taxon>Flavobacteriaceae</taxon>
        <taxon>Algibacter</taxon>
    </lineage>
</organism>
<dbReference type="Proteomes" id="UP000184396">
    <property type="component" value="Unassembled WGS sequence"/>
</dbReference>
<evidence type="ECO:0000313" key="2">
    <source>
        <dbReference type="Proteomes" id="UP000184396"/>
    </source>
</evidence>
<dbReference type="STRING" id="1178825.SAMN05216261_0413"/>
<dbReference type="PROSITE" id="PS51257">
    <property type="entry name" value="PROKAR_LIPOPROTEIN"/>
    <property type="match status" value="1"/>
</dbReference>
<reference evidence="1 2" key="1">
    <citation type="submission" date="2016-11" db="EMBL/GenBank/DDBJ databases">
        <authorList>
            <person name="Jaros S."/>
            <person name="Januszkiewicz K."/>
            <person name="Wedrychowicz H."/>
        </authorList>
    </citation>
    <scope>NUCLEOTIDE SEQUENCE [LARGE SCALE GENOMIC DNA]</scope>
    <source>
        <strain evidence="1 2">CGMCC 1.12213</strain>
    </source>
</reference>
<evidence type="ECO:0000313" key="1">
    <source>
        <dbReference type="EMBL" id="SHI35563.1"/>
    </source>
</evidence>
<dbReference type="EMBL" id="FQYK01000001">
    <property type="protein sequence ID" value="SHI35563.1"/>
    <property type="molecule type" value="Genomic_DNA"/>
</dbReference>
<proteinExistence type="predicted"/>
<dbReference type="AlphaFoldDB" id="A0A1M6AH64"/>
<sequence>MSLLKNITKYKITILLLVLLPVFLGCKNSKQSFENQTEIESTPKILFLNYVIEKTLDNKRKIEFINKKIVDGKLKNIAFEPIGNAVDGDLIFSELDSKLKTINKILIKNPLVQTIEYVDDAKQFQTKTLDLDKSQFSIRLQLKNATKYITISNFAENEPLIKTKIN</sequence>
<evidence type="ECO:0008006" key="3">
    <source>
        <dbReference type="Google" id="ProtNLM"/>
    </source>
</evidence>
<accession>A0A1M6AH64</accession>